<evidence type="ECO:0000256" key="7">
    <source>
        <dbReference type="ARBA" id="ARBA00023132"/>
    </source>
</evidence>
<keyword evidence="13" id="KW-1185">Reference proteome</keyword>
<dbReference type="GO" id="GO:0006405">
    <property type="term" value="P:RNA export from nucleus"/>
    <property type="evidence" value="ECO:0007669"/>
    <property type="project" value="TreeGrafter"/>
</dbReference>
<dbReference type="GO" id="GO:0017056">
    <property type="term" value="F:structural constituent of nuclear pore"/>
    <property type="evidence" value="ECO:0007669"/>
    <property type="project" value="InterPro"/>
</dbReference>
<evidence type="ECO:0000313" key="12">
    <source>
        <dbReference type="EMBL" id="RZF37062.1"/>
    </source>
</evidence>
<keyword evidence="6" id="KW-0811">Translocation</keyword>
<proteinExistence type="inferred from homology"/>
<organism evidence="12 13">
    <name type="scientific">Laodelphax striatellus</name>
    <name type="common">Small brown planthopper</name>
    <name type="synonym">Delphax striatella</name>
    <dbReference type="NCBI Taxonomy" id="195883"/>
    <lineage>
        <taxon>Eukaryota</taxon>
        <taxon>Metazoa</taxon>
        <taxon>Ecdysozoa</taxon>
        <taxon>Arthropoda</taxon>
        <taxon>Hexapoda</taxon>
        <taxon>Insecta</taxon>
        <taxon>Pterygota</taxon>
        <taxon>Neoptera</taxon>
        <taxon>Paraneoptera</taxon>
        <taxon>Hemiptera</taxon>
        <taxon>Auchenorrhyncha</taxon>
        <taxon>Fulgoroidea</taxon>
        <taxon>Delphacidae</taxon>
        <taxon>Criomorphinae</taxon>
        <taxon>Laodelphax</taxon>
    </lineage>
</organism>
<dbReference type="Proteomes" id="UP000291343">
    <property type="component" value="Unassembled WGS sequence"/>
</dbReference>
<feature type="region of interest" description="Disordered" evidence="10">
    <location>
        <begin position="128"/>
        <end position="151"/>
    </location>
</feature>
<name>A0A482WUW3_LAOST</name>
<evidence type="ECO:0000256" key="2">
    <source>
        <dbReference type="ARBA" id="ARBA00005911"/>
    </source>
</evidence>
<gene>
    <name evidence="12" type="ORF">LSTR_LSTR012405</name>
</gene>
<evidence type="ECO:0000256" key="8">
    <source>
        <dbReference type="ARBA" id="ARBA00023242"/>
    </source>
</evidence>
<keyword evidence="5" id="KW-0653">Protein transport</keyword>
<evidence type="ECO:0000256" key="3">
    <source>
        <dbReference type="ARBA" id="ARBA00022448"/>
    </source>
</evidence>
<keyword evidence="9" id="KW-0175">Coiled coil</keyword>
<dbReference type="PANTHER" id="PTHR12084">
    <property type="entry name" value="NUCLEAR PORE GLYCOPROTEIN P62-RELATED"/>
    <property type="match status" value="1"/>
</dbReference>
<feature type="coiled-coil region" evidence="9">
    <location>
        <begin position="267"/>
        <end position="294"/>
    </location>
</feature>
<dbReference type="STRING" id="195883.A0A482WUW3"/>
<protein>
    <recommendedName>
        <fullName evidence="11">Nucleoporin NSP1-like C-terminal domain-containing protein</fullName>
    </recommendedName>
</protein>
<dbReference type="PANTHER" id="PTHR12084:SF0">
    <property type="entry name" value="NUCLEAR PORE GLYCOPROTEIN P62"/>
    <property type="match status" value="1"/>
</dbReference>
<dbReference type="InterPro" id="IPR007758">
    <property type="entry name" value="Nucleoporin_NSP1_C"/>
</dbReference>
<keyword evidence="7" id="KW-0906">Nuclear pore complex</keyword>
<dbReference type="InterPro" id="IPR026010">
    <property type="entry name" value="NSP1/NUP62"/>
</dbReference>
<accession>A0A482WUW3</accession>
<evidence type="ECO:0000256" key="6">
    <source>
        <dbReference type="ARBA" id="ARBA00023010"/>
    </source>
</evidence>
<dbReference type="Gene3D" id="1.20.5.170">
    <property type="match status" value="1"/>
</dbReference>
<feature type="compositionally biased region" description="Low complexity" evidence="10">
    <location>
        <begin position="128"/>
        <end position="148"/>
    </location>
</feature>
<evidence type="ECO:0000313" key="13">
    <source>
        <dbReference type="Proteomes" id="UP000291343"/>
    </source>
</evidence>
<evidence type="ECO:0000256" key="5">
    <source>
        <dbReference type="ARBA" id="ARBA00022927"/>
    </source>
</evidence>
<keyword evidence="4" id="KW-0509">mRNA transport</keyword>
<dbReference type="FunFam" id="1.20.5.170:FF:000040">
    <property type="entry name" value="Nuclear pore glycoprotein p62"/>
    <property type="match status" value="1"/>
</dbReference>
<feature type="domain" description="Nucleoporin NSP1-like C-terminal" evidence="11">
    <location>
        <begin position="158"/>
        <end position="258"/>
    </location>
</feature>
<keyword evidence="3" id="KW-0813">Transport</keyword>
<evidence type="ECO:0000256" key="1">
    <source>
        <dbReference type="ARBA" id="ARBA00004567"/>
    </source>
</evidence>
<dbReference type="OrthoDB" id="344345at2759"/>
<comment type="similarity">
    <text evidence="2">Belongs to the nucleoporin NSP1/NUP62 family.</text>
</comment>
<evidence type="ECO:0000259" key="11">
    <source>
        <dbReference type="Pfam" id="PF05064"/>
    </source>
</evidence>
<dbReference type="GO" id="GO:0044613">
    <property type="term" value="C:nuclear pore central transport channel"/>
    <property type="evidence" value="ECO:0007669"/>
    <property type="project" value="TreeGrafter"/>
</dbReference>
<dbReference type="Pfam" id="PF05064">
    <property type="entry name" value="Nsp1_C"/>
    <property type="match status" value="1"/>
</dbReference>
<dbReference type="FunCoup" id="A0A482WUW3">
    <property type="interactions" value="127"/>
</dbReference>
<evidence type="ECO:0000256" key="9">
    <source>
        <dbReference type="SAM" id="Coils"/>
    </source>
</evidence>
<evidence type="ECO:0000256" key="4">
    <source>
        <dbReference type="ARBA" id="ARBA00022816"/>
    </source>
</evidence>
<dbReference type="EMBL" id="QKKF02025379">
    <property type="protein sequence ID" value="RZF37062.1"/>
    <property type="molecule type" value="Genomic_DNA"/>
</dbReference>
<comment type="subcellular location">
    <subcellularLocation>
        <location evidence="1">Nucleus</location>
        <location evidence="1">Nuclear pore complex</location>
    </subcellularLocation>
</comment>
<dbReference type="GO" id="GO:0006606">
    <property type="term" value="P:protein import into nucleus"/>
    <property type="evidence" value="ECO:0007669"/>
    <property type="project" value="TreeGrafter"/>
</dbReference>
<dbReference type="SMR" id="A0A482WUW3"/>
<dbReference type="GO" id="GO:0005543">
    <property type="term" value="F:phospholipid binding"/>
    <property type="evidence" value="ECO:0007669"/>
    <property type="project" value="TreeGrafter"/>
</dbReference>
<dbReference type="GO" id="GO:0051028">
    <property type="term" value="P:mRNA transport"/>
    <property type="evidence" value="ECO:0007669"/>
    <property type="project" value="UniProtKB-KW"/>
</dbReference>
<sequence length="347" mass="37368">MATNFSFGSQATAGKPAQTSLFTMPGSNQATTGGFSFGGTGDNKSTGLNLTTTATTQAAVAGQQKPLGFTMPGMAAPAAAAPLAAATTTTAAPAPAFSLTSSAAPSFSASSSLFSSSTTAAQPAKTTASLLQQTSTTQPSTTATSLVTSTNVPAAPSSIGTSMNFVQLEDSSSQWTLELEEQEKMFVNQNTQLIAWDMQLVKNGEKIIELNKSVIEVKLLQQQLDHELDFILAQQRELDECLTLLSKELSTTPVNIDAQREHTYHMAESLDTQLKQMSEDLKEIIEHLNESNRTQDSTDPVIQIGHILNAHMNSLQWVDDHVIQIQNKLDEVTKLHDVHRRENERPF</sequence>
<comment type="caution">
    <text evidence="12">The sequence shown here is derived from an EMBL/GenBank/DDBJ whole genome shotgun (WGS) entry which is preliminary data.</text>
</comment>
<evidence type="ECO:0000256" key="10">
    <source>
        <dbReference type="SAM" id="MobiDB-lite"/>
    </source>
</evidence>
<dbReference type="AlphaFoldDB" id="A0A482WUW3"/>
<reference evidence="12 13" key="1">
    <citation type="journal article" date="2017" name="Gigascience">
        <title>Genome sequence of the small brown planthopper, Laodelphax striatellus.</title>
        <authorList>
            <person name="Zhu J."/>
            <person name="Jiang F."/>
            <person name="Wang X."/>
            <person name="Yang P."/>
            <person name="Bao Y."/>
            <person name="Zhao W."/>
            <person name="Wang W."/>
            <person name="Lu H."/>
            <person name="Wang Q."/>
            <person name="Cui N."/>
            <person name="Li J."/>
            <person name="Chen X."/>
            <person name="Luo L."/>
            <person name="Yu J."/>
            <person name="Kang L."/>
            <person name="Cui F."/>
        </authorList>
    </citation>
    <scope>NUCLEOTIDE SEQUENCE [LARGE SCALE GENOMIC DNA]</scope>
    <source>
        <strain evidence="12">Lst14</strain>
    </source>
</reference>
<keyword evidence="8" id="KW-0539">Nucleus</keyword>
<dbReference type="InParanoid" id="A0A482WUW3"/>